<gene>
    <name evidence="1" type="ORF">F969_01176</name>
</gene>
<comment type="caution">
    <text evidence="1">The sequence shown here is derived from an EMBL/GenBank/DDBJ whole genome shotgun (WGS) entry which is preliminary data.</text>
</comment>
<protein>
    <submittedName>
        <fullName evidence="1">Uncharacterized protein</fullName>
    </submittedName>
</protein>
<dbReference type="Proteomes" id="UP000013070">
    <property type="component" value="Unassembled WGS sequence"/>
</dbReference>
<dbReference type="AlphaFoldDB" id="N8WY22"/>
<evidence type="ECO:0000313" key="2">
    <source>
        <dbReference type="Proteomes" id="UP000013070"/>
    </source>
</evidence>
<reference evidence="1 2" key="1">
    <citation type="submission" date="2013-02" db="EMBL/GenBank/DDBJ databases">
        <title>The Genome Sequence of Acinetobacter sp. NIPH 899.</title>
        <authorList>
            <consortium name="The Broad Institute Genome Sequencing Platform"/>
            <consortium name="The Broad Institute Genome Sequencing Center for Infectious Disease"/>
            <person name="Cerqueira G."/>
            <person name="Feldgarden M."/>
            <person name="Courvalin P."/>
            <person name="Perichon B."/>
            <person name="Grillot-Courvalin C."/>
            <person name="Clermont D."/>
            <person name="Rocha E."/>
            <person name="Yoon E.-J."/>
            <person name="Nemec A."/>
            <person name="Walker B."/>
            <person name="Young S.K."/>
            <person name="Zeng Q."/>
            <person name="Gargeya S."/>
            <person name="Fitzgerald M."/>
            <person name="Haas B."/>
            <person name="Abouelleil A."/>
            <person name="Alvarado L."/>
            <person name="Arachchi H.M."/>
            <person name="Berlin A.M."/>
            <person name="Chapman S.B."/>
            <person name="Dewar J."/>
            <person name="Goldberg J."/>
            <person name="Griggs A."/>
            <person name="Gujja S."/>
            <person name="Hansen M."/>
            <person name="Howarth C."/>
            <person name="Imamovic A."/>
            <person name="Larimer J."/>
            <person name="McCowan C."/>
            <person name="Murphy C."/>
            <person name="Neiman D."/>
            <person name="Pearson M."/>
            <person name="Priest M."/>
            <person name="Roberts A."/>
            <person name="Saif S."/>
            <person name="Shea T."/>
            <person name="Sisk P."/>
            <person name="Sykes S."/>
            <person name="Wortman J."/>
            <person name="Nusbaum C."/>
            <person name="Birren B."/>
        </authorList>
    </citation>
    <scope>NUCLEOTIDE SEQUENCE [LARGE SCALE GENOMIC DNA]</scope>
    <source>
        <strain evidence="1 2">NIPH 899</strain>
    </source>
</reference>
<proteinExistence type="predicted"/>
<evidence type="ECO:0000313" key="1">
    <source>
        <dbReference type="EMBL" id="ENU99814.1"/>
    </source>
</evidence>
<dbReference type="EMBL" id="APPE01000044">
    <property type="protein sequence ID" value="ENU99814.1"/>
    <property type="molecule type" value="Genomic_DNA"/>
</dbReference>
<dbReference type="eggNOG" id="ENOG503323K">
    <property type="taxonomic scope" value="Bacteria"/>
</dbReference>
<dbReference type="RefSeq" id="WP_004781948.1">
    <property type="nucleotide sequence ID" value="NZ_KB849402.1"/>
</dbReference>
<name>N8WY22_9GAMM</name>
<keyword evidence="2" id="KW-1185">Reference proteome</keyword>
<organism evidence="1 2">
    <name type="scientific">Acinetobacter variabilis</name>
    <dbReference type="NCBI Taxonomy" id="70346"/>
    <lineage>
        <taxon>Bacteria</taxon>
        <taxon>Pseudomonadati</taxon>
        <taxon>Pseudomonadota</taxon>
        <taxon>Gammaproteobacteria</taxon>
        <taxon>Moraxellales</taxon>
        <taxon>Moraxellaceae</taxon>
        <taxon>Acinetobacter</taxon>
    </lineage>
</organism>
<accession>N8WY22</accession>
<dbReference type="HOGENOM" id="CLU_131510_0_0_6"/>
<sequence>MNNQAYDQKNSEDYEANTLTLNNALLEIEGNKNLKPTVAQLSKMTGIHRNTITNRVEPVQKIKQIKEARKAEKELLKDQASQNTSDSKAFLKEKLGQTQTEVIYWFNEYQDMKRFFEHSNTRFEQMKESRDHYKKLYETTRKSLLDTEQEIERLKELLELRDISTDKLRH</sequence>